<dbReference type="Proteomes" id="UP000249396">
    <property type="component" value="Unassembled WGS sequence"/>
</dbReference>
<name>A0A2W4T634_9GAMM</name>
<evidence type="ECO:0000313" key="2">
    <source>
        <dbReference type="EMBL" id="PZN82790.1"/>
    </source>
</evidence>
<reference evidence="2 3" key="1">
    <citation type="journal article" date="2018" name="Aquat. Microb. Ecol.">
        <title>Gammaproteobacterial methanotrophs dominate.</title>
        <authorList>
            <person name="Rissanen A.J."/>
            <person name="Saarenheimo J."/>
            <person name="Tiirola M."/>
            <person name="Peura S."/>
            <person name="Aalto S.L."/>
            <person name="Karvinen A."/>
            <person name="Nykanen H."/>
        </authorList>
    </citation>
    <scope>NUCLEOTIDE SEQUENCE [LARGE SCALE GENOMIC DNA]</scope>
    <source>
        <strain evidence="2">AMbin10</strain>
    </source>
</reference>
<dbReference type="InterPro" id="IPR035069">
    <property type="entry name" value="TTHA1013/TTHA0281-like"/>
</dbReference>
<organism evidence="2 3">
    <name type="scientific">Candidatus Methylumidiphilus alinenensis</name>
    <dbReference type="NCBI Taxonomy" id="2202197"/>
    <lineage>
        <taxon>Bacteria</taxon>
        <taxon>Pseudomonadati</taxon>
        <taxon>Pseudomonadota</taxon>
        <taxon>Gammaproteobacteria</taxon>
        <taxon>Methylococcales</taxon>
        <taxon>Candidatus Methylumidiphilus</taxon>
    </lineage>
</organism>
<dbReference type="SUPFAM" id="SSF143100">
    <property type="entry name" value="TTHA1013/TTHA0281-like"/>
    <property type="match status" value="1"/>
</dbReference>
<evidence type="ECO:0000259" key="1">
    <source>
        <dbReference type="Pfam" id="PF15919"/>
    </source>
</evidence>
<gene>
    <name evidence="2" type="ORF">DM484_05895</name>
</gene>
<dbReference type="PANTHER" id="PTHR34504:SF2">
    <property type="entry name" value="UPF0150 PROTEIN SSL0259"/>
    <property type="match status" value="1"/>
</dbReference>
<protein>
    <submittedName>
        <fullName evidence="2">Type II toxin-antitoxin system HicB family antitoxin</fullName>
    </submittedName>
</protein>
<dbReference type="AlphaFoldDB" id="A0A2W4T634"/>
<dbReference type="InterPro" id="IPR051404">
    <property type="entry name" value="TA_system_antitoxin"/>
</dbReference>
<evidence type="ECO:0000313" key="3">
    <source>
        <dbReference type="Proteomes" id="UP000249396"/>
    </source>
</evidence>
<accession>A0A2W4T634</accession>
<dbReference type="InterPro" id="IPR031807">
    <property type="entry name" value="HicB-like"/>
</dbReference>
<dbReference type="Gene3D" id="3.30.160.250">
    <property type="match status" value="1"/>
</dbReference>
<feature type="domain" description="HicB-like antitoxin of toxin-antitoxin system" evidence="1">
    <location>
        <begin position="5"/>
        <end position="56"/>
    </location>
</feature>
<comment type="caution">
    <text evidence="2">The sequence shown here is derived from an EMBL/GenBank/DDBJ whole genome shotgun (WGS) entry which is preliminary data.</text>
</comment>
<dbReference type="EMBL" id="QJPH01000203">
    <property type="protein sequence ID" value="PZN82790.1"/>
    <property type="molecule type" value="Genomic_DNA"/>
</dbReference>
<sequence length="67" mass="7469">MKLRVLIHPAEEGGYWAEIPSLPGCISEGETYEETMTNIHEAAEGWLAVAIEQMPTEDQVQIAEIEL</sequence>
<dbReference type="Pfam" id="PF15919">
    <property type="entry name" value="HicB_lk_antitox"/>
    <property type="match status" value="1"/>
</dbReference>
<proteinExistence type="predicted"/>
<dbReference type="PANTHER" id="PTHR34504">
    <property type="entry name" value="ANTITOXIN HICB"/>
    <property type="match status" value="1"/>
</dbReference>